<reference evidence="1" key="1">
    <citation type="submission" date="2014-09" db="EMBL/GenBank/DDBJ databases">
        <authorList>
            <person name="Magalhaes I.L.F."/>
            <person name="Oliveira U."/>
            <person name="Santos F.R."/>
            <person name="Vidigal T.H.D.A."/>
            <person name="Brescovit A.D."/>
            <person name="Santos A.J."/>
        </authorList>
    </citation>
    <scope>NUCLEOTIDE SEQUENCE</scope>
    <source>
        <tissue evidence="1">Shoot tissue taken approximately 20 cm above the soil surface</tissue>
    </source>
</reference>
<protein>
    <submittedName>
        <fullName evidence="1">Uncharacterized protein</fullName>
    </submittedName>
</protein>
<reference evidence="1" key="2">
    <citation type="journal article" date="2015" name="Data Brief">
        <title>Shoot transcriptome of the giant reed, Arundo donax.</title>
        <authorList>
            <person name="Barrero R.A."/>
            <person name="Guerrero F.D."/>
            <person name="Moolhuijzen P."/>
            <person name="Goolsby J.A."/>
            <person name="Tidwell J."/>
            <person name="Bellgard S.E."/>
            <person name="Bellgard M.I."/>
        </authorList>
    </citation>
    <scope>NUCLEOTIDE SEQUENCE</scope>
    <source>
        <tissue evidence="1">Shoot tissue taken approximately 20 cm above the soil surface</tissue>
    </source>
</reference>
<sequence>MVLTVPSLGMPLIPETQLDKSGRNKPCAGCACAMLDPPVTTDPLS</sequence>
<accession>A0A0A9T5B7</accession>
<proteinExistence type="predicted"/>
<name>A0A0A9T5B7_ARUDO</name>
<dbReference type="EMBL" id="GBRH01236590">
    <property type="protein sequence ID" value="JAD61305.1"/>
    <property type="molecule type" value="Transcribed_RNA"/>
</dbReference>
<dbReference type="AlphaFoldDB" id="A0A0A9T5B7"/>
<organism evidence="1">
    <name type="scientific">Arundo donax</name>
    <name type="common">Giant reed</name>
    <name type="synonym">Donax arundinaceus</name>
    <dbReference type="NCBI Taxonomy" id="35708"/>
    <lineage>
        <taxon>Eukaryota</taxon>
        <taxon>Viridiplantae</taxon>
        <taxon>Streptophyta</taxon>
        <taxon>Embryophyta</taxon>
        <taxon>Tracheophyta</taxon>
        <taxon>Spermatophyta</taxon>
        <taxon>Magnoliopsida</taxon>
        <taxon>Liliopsida</taxon>
        <taxon>Poales</taxon>
        <taxon>Poaceae</taxon>
        <taxon>PACMAD clade</taxon>
        <taxon>Arundinoideae</taxon>
        <taxon>Arundineae</taxon>
        <taxon>Arundo</taxon>
    </lineage>
</organism>
<evidence type="ECO:0000313" key="1">
    <source>
        <dbReference type="EMBL" id="JAD61305.1"/>
    </source>
</evidence>